<sequence>MFRPRLAALKLCGGFLQANGKNFESQFDQWLVILTEHTLGVTKAIVFVAFERKKKSKQTCSSEKAAFFASWSTFGDGGRIHGRRLIKYKTEGIDTCRVIDYFLTSDYGVKELSGKGTHYHTVGQG</sequence>
<evidence type="ECO:0000313" key="1">
    <source>
        <dbReference type="EMBL" id="GIY25593.1"/>
    </source>
</evidence>
<evidence type="ECO:0000313" key="2">
    <source>
        <dbReference type="Proteomes" id="UP001054837"/>
    </source>
</evidence>
<name>A0AAV4S0L3_9ARAC</name>
<proteinExistence type="predicted"/>
<comment type="caution">
    <text evidence="1">The sequence shown here is derived from an EMBL/GenBank/DDBJ whole genome shotgun (WGS) entry which is preliminary data.</text>
</comment>
<organism evidence="1 2">
    <name type="scientific">Caerostris darwini</name>
    <dbReference type="NCBI Taxonomy" id="1538125"/>
    <lineage>
        <taxon>Eukaryota</taxon>
        <taxon>Metazoa</taxon>
        <taxon>Ecdysozoa</taxon>
        <taxon>Arthropoda</taxon>
        <taxon>Chelicerata</taxon>
        <taxon>Arachnida</taxon>
        <taxon>Araneae</taxon>
        <taxon>Araneomorphae</taxon>
        <taxon>Entelegynae</taxon>
        <taxon>Araneoidea</taxon>
        <taxon>Araneidae</taxon>
        <taxon>Caerostris</taxon>
    </lineage>
</organism>
<accession>A0AAV4S0L3</accession>
<protein>
    <recommendedName>
        <fullName evidence="3">LAGLIDADG homing endonuclease</fullName>
    </recommendedName>
</protein>
<gene>
    <name evidence="1" type="ORF">CDAR_263011</name>
</gene>
<reference evidence="1 2" key="1">
    <citation type="submission" date="2021-06" db="EMBL/GenBank/DDBJ databases">
        <title>Caerostris darwini draft genome.</title>
        <authorList>
            <person name="Kono N."/>
            <person name="Arakawa K."/>
        </authorList>
    </citation>
    <scope>NUCLEOTIDE SEQUENCE [LARGE SCALE GENOMIC DNA]</scope>
</reference>
<dbReference type="AlphaFoldDB" id="A0AAV4S0L3"/>
<dbReference type="Proteomes" id="UP001054837">
    <property type="component" value="Unassembled WGS sequence"/>
</dbReference>
<evidence type="ECO:0008006" key="3">
    <source>
        <dbReference type="Google" id="ProtNLM"/>
    </source>
</evidence>
<keyword evidence="2" id="KW-1185">Reference proteome</keyword>
<dbReference type="EMBL" id="BPLQ01006841">
    <property type="protein sequence ID" value="GIY25593.1"/>
    <property type="molecule type" value="Genomic_DNA"/>
</dbReference>